<accession>A0A921KEB4</accession>
<evidence type="ECO:0000313" key="2">
    <source>
        <dbReference type="EMBL" id="HJF33102.1"/>
    </source>
</evidence>
<organism evidence="2 3">
    <name type="scientific">Sporosarcina psychrophila</name>
    <name type="common">Bacillus psychrophilus</name>
    <dbReference type="NCBI Taxonomy" id="1476"/>
    <lineage>
        <taxon>Bacteria</taxon>
        <taxon>Bacillati</taxon>
        <taxon>Bacillota</taxon>
        <taxon>Bacilli</taxon>
        <taxon>Bacillales</taxon>
        <taxon>Caryophanaceae</taxon>
        <taxon>Sporosarcina</taxon>
    </lineage>
</organism>
<dbReference type="AlphaFoldDB" id="A0A921KEB4"/>
<name>A0A921KEB4_SPOPS</name>
<sequence length="266" mass="30691">MLHYRTFEISSTAPWVTFIHGAGGSSSVWYRQIREFRKKHNVLLLDLRGHGQSDRGKWKKGDTFTDISKEVIDVLDEISVEKTHVVGMSLGTIVAQTLADHYPERVKSLILGGAIIRLDIRTKLLLLIGRTSKRFIPYMMLYRLFAYIIMPLKKHEESRLLFVNEAKKMCQKEFVKWLSLTRLVNPYLSRLQVSTTAIPTLFLMGDEDYLFIPPIEEVVRRNEGFEFIKIKSSGHVCNIDQPEMFNQASIAYISKIEQRKAVIQVG</sequence>
<reference evidence="2" key="2">
    <citation type="submission" date="2021-09" db="EMBL/GenBank/DDBJ databases">
        <authorList>
            <person name="Gilroy R."/>
        </authorList>
    </citation>
    <scope>NUCLEOTIDE SEQUENCE</scope>
    <source>
        <strain evidence="2">CHK171-7178</strain>
    </source>
</reference>
<dbReference type="Gene3D" id="3.40.50.1820">
    <property type="entry name" value="alpha/beta hydrolase"/>
    <property type="match status" value="1"/>
</dbReference>
<dbReference type="PRINTS" id="PR00111">
    <property type="entry name" value="ABHYDROLASE"/>
</dbReference>
<evidence type="ECO:0000259" key="1">
    <source>
        <dbReference type="Pfam" id="PF00561"/>
    </source>
</evidence>
<feature type="domain" description="AB hydrolase-1" evidence="1">
    <location>
        <begin position="14"/>
        <end position="114"/>
    </location>
</feature>
<protein>
    <submittedName>
        <fullName evidence="2">Alpha/beta hydrolase</fullName>
    </submittedName>
</protein>
<dbReference type="Pfam" id="PF00561">
    <property type="entry name" value="Abhydrolase_1"/>
    <property type="match status" value="1"/>
</dbReference>
<dbReference type="PANTHER" id="PTHR43798">
    <property type="entry name" value="MONOACYLGLYCEROL LIPASE"/>
    <property type="match status" value="1"/>
</dbReference>
<dbReference type="InterPro" id="IPR029058">
    <property type="entry name" value="AB_hydrolase_fold"/>
</dbReference>
<reference evidence="2" key="1">
    <citation type="journal article" date="2021" name="PeerJ">
        <title>Extensive microbial diversity within the chicken gut microbiome revealed by metagenomics and culture.</title>
        <authorList>
            <person name="Gilroy R."/>
            <person name="Ravi A."/>
            <person name="Getino M."/>
            <person name="Pursley I."/>
            <person name="Horton D.L."/>
            <person name="Alikhan N.F."/>
            <person name="Baker D."/>
            <person name="Gharbi K."/>
            <person name="Hall N."/>
            <person name="Watson M."/>
            <person name="Adriaenssens E.M."/>
            <person name="Foster-Nyarko E."/>
            <person name="Jarju S."/>
            <person name="Secka A."/>
            <person name="Antonio M."/>
            <person name="Oren A."/>
            <person name="Chaudhuri R.R."/>
            <person name="La Ragione R."/>
            <person name="Hildebrand F."/>
            <person name="Pallen M.J."/>
        </authorList>
    </citation>
    <scope>NUCLEOTIDE SEQUENCE</scope>
    <source>
        <strain evidence="2">CHK171-7178</strain>
    </source>
</reference>
<evidence type="ECO:0000313" key="3">
    <source>
        <dbReference type="Proteomes" id="UP000698173"/>
    </source>
</evidence>
<proteinExistence type="predicted"/>
<dbReference type="SUPFAM" id="SSF53474">
    <property type="entry name" value="alpha/beta-Hydrolases"/>
    <property type="match status" value="1"/>
</dbReference>
<comment type="caution">
    <text evidence="2">The sequence shown here is derived from an EMBL/GenBank/DDBJ whole genome shotgun (WGS) entry which is preliminary data.</text>
</comment>
<gene>
    <name evidence="2" type="ORF">K8V56_15180</name>
</gene>
<dbReference type="EMBL" id="DYWT01000242">
    <property type="protein sequence ID" value="HJF33102.1"/>
    <property type="molecule type" value="Genomic_DNA"/>
</dbReference>
<keyword evidence="2" id="KW-0378">Hydrolase</keyword>
<dbReference type="Proteomes" id="UP000698173">
    <property type="component" value="Unassembled WGS sequence"/>
</dbReference>
<dbReference type="GO" id="GO:0016787">
    <property type="term" value="F:hydrolase activity"/>
    <property type="evidence" value="ECO:0007669"/>
    <property type="project" value="UniProtKB-KW"/>
</dbReference>
<dbReference type="InterPro" id="IPR000073">
    <property type="entry name" value="AB_hydrolase_1"/>
</dbReference>
<dbReference type="InterPro" id="IPR050266">
    <property type="entry name" value="AB_hydrolase_sf"/>
</dbReference>